<feature type="transmembrane region" description="Helical" evidence="8">
    <location>
        <begin position="132"/>
        <end position="152"/>
    </location>
</feature>
<dbReference type="InterPro" id="IPR003945">
    <property type="entry name" value="NU5C-like"/>
</dbReference>
<dbReference type="EMBL" id="MT862401">
    <property type="protein sequence ID" value="QNV11791.1"/>
    <property type="molecule type" value="Genomic_DNA"/>
</dbReference>
<keyword evidence="8 11" id="KW-0496">Mitochondrion</keyword>
<feature type="transmembrane region" description="Helical" evidence="8">
    <location>
        <begin position="288"/>
        <end position="308"/>
    </location>
</feature>
<comment type="similarity">
    <text evidence="8">Belongs to the complex I subunit 5 family.</text>
</comment>
<protein>
    <recommendedName>
        <fullName evidence="3 8">NADH-ubiquinone oxidoreductase chain 5</fullName>
        <ecNumber evidence="2 8">7.1.1.2</ecNumber>
    </recommendedName>
</protein>
<dbReference type="GO" id="GO:0016020">
    <property type="term" value="C:membrane"/>
    <property type="evidence" value="ECO:0007669"/>
    <property type="project" value="UniProtKB-SubCell"/>
</dbReference>
<dbReference type="Pfam" id="PF00361">
    <property type="entry name" value="Proton_antipo_M"/>
    <property type="match status" value="1"/>
</dbReference>
<gene>
    <name evidence="11" type="primary">ND5</name>
</gene>
<dbReference type="AlphaFoldDB" id="A0A7L7S0Y4"/>
<name>A0A7L7S0Y4_9GAST</name>
<evidence type="ECO:0000256" key="3">
    <source>
        <dbReference type="ARBA" id="ARBA00021096"/>
    </source>
</evidence>
<reference evidence="11" key="1">
    <citation type="submission" date="2020-08" db="EMBL/GenBank/DDBJ databases">
        <title>DNAmark Project.</title>
        <authorList>
            <person name="Leerhoei F."/>
        </authorList>
    </citation>
    <scope>NUCLEOTIDE SEQUENCE</scope>
    <source>
        <strain evidence="11">DM1273</strain>
    </source>
</reference>
<feature type="transmembrane region" description="Helical" evidence="8">
    <location>
        <begin position="75"/>
        <end position="95"/>
    </location>
</feature>
<comment type="subcellular location">
    <subcellularLocation>
        <location evidence="1">Membrane</location>
        <topology evidence="1">Multi-pass membrane protein</topology>
    </subcellularLocation>
</comment>
<dbReference type="PANTHER" id="PTHR42829:SF2">
    <property type="entry name" value="NADH-UBIQUINONE OXIDOREDUCTASE CHAIN 5"/>
    <property type="match status" value="1"/>
</dbReference>
<evidence type="ECO:0000256" key="5">
    <source>
        <dbReference type="ARBA" id="ARBA00022989"/>
    </source>
</evidence>
<feature type="domain" description="NADH:quinone oxidoreductase/Mrp antiporter transmembrane" evidence="9">
    <location>
        <begin position="96"/>
        <end position="370"/>
    </location>
</feature>
<evidence type="ECO:0000256" key="7">
    <source>
        <dbReference type="ARBA" id="ARBA00049551"/>
    </source>
</evidence>
<accession>A0A7L7S0Y4</accession>
<feature type="transmembrane region" description="Helical" evidence="8">
    <location>
        <begin position="402"/>
        <end position="423"/>
    </location>
</feature>
<dbReference type="PRINTS" id="PR01434">
    <property type="entry name" value="NADHDHGNASE5"/>
</dbReference>
<feature type="transmembrane region" description="Helical" evidence="8">
    <location>
        <begin position="12"/>
        <end position="36"/>
    </location>
</feature>
<dbReference type="GO" id="GO:0003954">
    <property type="term" value="F:NADH dehydrogenase activity"/>
    <property type="evidence" value="ECO:0007669"/>
    <property type="project" value="TreeGrafter"/>
</dbReference>
<keyword evidence="4 8" id="KW-0812">Transmembrane</keyword>
<dbReference type="InterPro" id="IPR001516">
    <property type="entry name" value="Proton_antipo_N"/>
</dbReference>
<feature type="domain" description="NADH-Ubiquinone oxidoreductase (complex I) chain 5 N-terminal" evidence="10">
    <location>
        <begin position="32"/>
        <end position="79"/>
    </location>
</feature>
<comment type="catalytic activity">
    <reaction evidence="7 8">
        <text>a ubiquinone + NADH + 5 H(+)(in) = a ubiquinol + NAD(+) + 4 H(+)(out)</text>
        <dbReference type="Rhea" id="RHEA:29091"/>
        <dbReference type="Rhea" id="RHEA-COMP:9565"/>
        <dbReference type="Rhea" id="RHEA-COMP:9566"/>
        <dbReference type="ChEBI" id="CHEBI:15378"/>
        <dbReference type="ChEBI" id="CHEBI:16389"/>
        <dbReference type="ChEBI" id="CHEBI:17976"/>
        <dbReference type="ChEBI" id="CHEBI:57540"/>
        <dbReference type="ChEBI" id="CHEBI:57945"/>
        <dbReference type="EC" id="7.1.1.2"/>
    </reaction>
</comment>
<keyword evidence="6 8" id="KW-0472">Membrane</keyword>
<keyword evidence="5 8" id="KW-1133">Transmembrane helix</keyword>
<proteinExistence type="inferred from homology"/>
<geneLocation type="mitochondrion" evidence="11"/>
<feature type="transmembrane region" description="Helical" evidence="8">
    <location>
        <begin position="158"/>
        <end position="177"/>
    </location>
</feature>
<dbReference type="Pfam" id="PF00662">
    <property type="entry name" value="Proton_antipo_N"/>
    <property type="match status" value="1"/>
</dbReference>
<feature type="transmembrane region" description="Helical" evidence="8">
    <location>
        <begin position="256"/>
        <end position="276"/>
    </location>
</feature>
<feature type="transmembrane region" description="Helical" evidence="8">
    <location>
        <begin position="228"/>
        <end position="249"/>
    </location>
</feature>
<feature type="transmembrane region" description="Helical" evidence="8">
    <location>
        <begin position="361"/>
        <end position="382"/>
    </location>
</feature>
<keyword evidence="8" id="KW-0830">Ubiquinone</keyword>
<feature type="transmembrane region" description="Helical" evidence="8">
    <location>
        <begin position="443"/>
        <end position="467"/>
    </location>
</feature>
<evidence type="ECO:0000256" key="8">
    <source>
        <dbReference type="RuleBase" id="RU003404"/>
    </source>
</evidence>
<dbReference type="GO" id="GO:0008137">
    <property type="term" value="F:NADH dehydrogenase (ubiquinone) activity"/>
    <property type="evidence" value="ECO:0007669"/>
    <property type="project" value="UniProtKB-EC"/>
</dbReference>
<feature type="transmembrane region" description="Helical" evidence="8">
    <location>
        <begin position="517"/>
        <end position="534"/>
    </location>
</feature>
<organism evidence="11">
    <name type="scientific">Planorbis planorbis</name>
    <dbReference type="NCBI Taxonomy" id="191805"/>
    <lineage>
        <taxon>Eukaryota</taxon>
        <taxon>Metazoa</taxon>
        <taxon>Spiralia</taxon>
        <taxon>Lophotrochozoa</taxon>
        <taxon>Mollusca</taxon>
        <taxon>Gastropoda</taxon>
        <taxon>Heterobranchia</taxon>
        <taxon>Euthyneura</taxon>
        <taxon>Panpulmonata</taxon>
        <taxon>Hygrophila</taxon>
        <taxon>Lymnaeoidea</taxon>
        <taxon>Planorbidae</taxon>
        <taxon>Planorbis</taxon>
    </lineage>
</organism>
<evidence type="ECO:0000313" key="11">
    <source>
        <dbReference type="EMBL" id="QNV11791.1"/>
    </source>
</evidence>
<evidence type="ECO:0000259" key="9">
    <source>
        <dbReference type="Pfam" id="PF00361"/>
    </source>
</evidence>
<keyword evidence="8" id="KW-0813">Transport</keyword>
<evidence type="ECO:0000256" key="1">
    <source>
        <dbReference type="ARBA" id="ARBA00004141"/>
    </source>
</evidence>
<evidence type="ECO:0000256" key="2">
    <source>
        <dbReference type="ARBA" id="ARBA00012944"/>
    </source>
</evidence>
<sequence length="537" mass="61360">MSFLLFGFSLMYSLVYYIFHEFTIIFELNILSVYSYEVTMSFIVDKVSVLFGVVVTLISSMVFMFSSVYMSEDKFYYRFTWVLLSFVLSMCILIFSGSLLVVLIGWDGLGVTSFALIIYYQSKESLISGYQTFLINRFGDVLIIISFIYFLFMGYFNYSYSLQGFYGISLLVLASLTKSAQYPFSSWLPAAMAAPTPVSALVHSSTLVTAGIYLVIRLNMMIPASDAFKSFLMCVGSITCFLGGSAAMLEYDLKKIIALSTLSQLGLMVFTLGMGFPNLALFHLFTHALFKALLFLAAGNFLIATFGVQDIRYMGSISNSLPMSSVILNICSVCLMGLPFVSAFYSKHTILDKMLMSNVMLLSFVLMMVACLFTIMYTTRLLKSLLWNKFSVLSLMYKNNNVFVYFPMIMLGLLAILSGKIFLIENWFLEYSFSPSNVFNYMIVIGIMVVILLNFNYTSFMLSSLFFMTPLYNFSGKLLNPILKKMNILDYGWLEMKPYVFLWASYNLHDIFSWPKYNSSFLRMMLLVLFIYMYKFF</sequence>
<dbReference type="EC" id="7.1.1.2" evidence="2 8"/>
<evidence type="ECO:0000256" key="6">
    <source>
        <dbReference type="ARBA" id="ARBA00023136"/>
    </source>
</evidence>
<dbReference type="GO" id="GO:0042773">
    <property type="term" value="P:ATP synthesis coupled electron transport"/>
    <property type="evidence" value="ECO:0007669"/>
    <property type="project" value="InterPro"/>
</dbReference>
<comment type="function">
    <text evidence="8">Core subunit of the mitochondrial membrane respiratory chain NADH dehydrogenase (Complex I) which catalyzes electron transfer from NADH through the respiratory chain, using ubiquinone as an electron acceptor. Essential for the catalytic activity and assembly of complex I.</text>
</comment>
<dbReference type="GO" id="GO:0015990">
    <property type="term" value="P:electron transport coupled proton transport"/>
    <property type="evidence" value="ECO:0007669"/>
    <property type="project" value="TreeGrafter"/>
</dbReference>
<keyword evidence="8" id="KW-0520">NAD</keyword>
<dbReference type="InterPro" id="IPR001750">
    <property type="entry name" value="ND/Mrp_TM"/>
</dbReference>
<evidence type="ECO:0000256" key="4">
    <source>
        <dbReference type="ARBA" id="ARBA00022692"/>
    </source>
</evidence>
<feature type="transmembrane region" description="Helical" evidence="8">
    <location>
        <begin position="320"/>
        <end position="341"/>
    </location>
</feature>
<evidence type="ECO:0000259" key="10">
    <source>
        <dbReference type="Pfam" id="PF00662"/>
    </source>
</evidence>
<feature type="transmembrane region" description="Helical" evidence="8">
    <location>
        <begin position="48"/>
        <end position="68"/>
    </location>
</feature>
<feature type="transmembrane region" description="Helical" evidence="8">
    <location>
        <begin position="198"/>
        <end position="216"/>
    </location>
</feature>
<dbReference type="PANTHER" id="PTHR42829">
    <property type="entry name" value="NADH-UBIQUINONE OXIDOREDUCTASE CHAIN 5"/>
    <property type="match status" value="1"/>
</dbReference>